<dbReference type="Proteomes" id="UP001597124">
    <property type="component" value="Unassembled WGS sequence"/>
</dbReference>
<dbReference type="EMBL" id="JBHTIK010000008">
    <property type="protein sequence ID" value="MFD0849338.1"/>
    <property type="molecule type" value="Genomic_DNA"/>
</dbReference>
<accession>A0ABW3C554</accession>
<feature type="domain" description="PapC-like C-terminal" evidence="1">
    <location>
        <begin position="683"/>
        <end position="741"/>
    </location>
</feature>
<protein>
    <submittedName>
        <fullName evidence="2">Fimbria/pilus outer membrane usher protein</fullName>
    </submittedName>
</protein>
<proteinExistence type="predicted"/>
<evidence type="ECO:0000259" key="1">
    <source>
        <dbReference type="Pfam" id="PF13953"/>
    </source>
</evidence>
<dbReference type="Gene3D" id="2.60.40.3110">
    <property type="match status" value="1"/>
</dbReference>
<reference evidence="3" key="1">
    <citation type="journal article" date="2019" name="Int. J. Syst. Evol. Microbiol.">
        <title>The Global Catalogue of Microorganisms (GCM) 10K type strain sequencing project: providing services to taxonomists for standard genome sequencing and annotation.</title>
        <authorList>
            <consortium name="The Broad Institute Genomics Platform"/>
            <consortium name="The Broad Institute Genome Sequencing Center for Infectious Disease"/>
            <person name="Wu L."/>
            <person name="Ma J."/>
        </authorList>
    </citation>
    <scope>NUCLEOTIDE SEQUENCE [LARGE SCALE GENOMIC DNA]</scope>
    <source>
        <strain evidence="3">CCUG 52537</strain>
    </source>
</reference>
<dbReference type="PANTHER" id="PTHR30451:SF5">
    <property type="entry name" value="SLR0019 PROTEIN"/>
    <property type="match status" value="1"/>
</dbReference>
<name>A0ABW3C554_SPHXN</name>
<sequence>MTTAGSPAAASSGYASLPPPVSAAVLEDVPLQLELVINGAATGAIVPVLMRADGPVLQGVDLKRAAVPIGGDETRLIALRTIPEVAAEYDTANQRLLLSVPPAWLPRQRLGTTGLSEETARSSPGAVFNYELFVNDPDGRKATASLWNEVRVFGPAGIASTTGVWQVGSRSTRFTRYDSRWTRSDEARMITWEAGDFITRGLPWTGAVRLGGVQVSRDFAVRPDVVTYPLPEFAGEAALPSTVELFINDHRAGGGAIEPGPFTMATLPQISGAGEARLTVTDAFGRRVTTTLPFYVSSALLRTGLTDYAISGGLLRRNYGTHSFDYGEAAASGSIRRGMTNTITLEAHAEASEHVALGGAGGVFGVGNAGILTASYSYSGHRDTEGGQLSVGYAYQARRFSLTANHIRRDRDFADITTDGGATAWRQLSSITASVSTGTFGNLGAAWFETRDRKGGKARLATASWALPLGRLARLYSAASREFEGRTWSLSASLSIPFGASGGTASSGYTREADGSNSWRTDYSRAVPSAGGIGFSMGAARYRGTDLYAQGDFTWRGPNVEVRGGAYGSARGVTRWAGASGSLVMMDNALFAANRIADAFVLVSTGEPGIPVRYENQRVGNTNGKGHLLMPWATGYYRAKYEIDPLGLPPSIETPVVEQHVAVKRGSGYRLAFPVKRSVSARMTLRDSVGAPLPVGSAVTVNGMSGAYVGWDGFLYLESIAAQNRLSVRLPDDSTCTAMFAAKSTEGETDAVLTCL</sequence>
<evidence type="ECO:0000313" key="2">
    <source>
        <dbReference type="EMBL" id="MFD0849338.1"/>
    </source>
</evidence>
<dbReference type="RefSeq" id="WP_381491733.1">
    <property type="nucleotide sequence ID" value="NZ_JBHTIK010000008.1"/>
</dbReference>
<dbReference type="Gene3D" id="2.60.40.2610">
    <property type="entry name" value="Outer membrane usher protein FimD, plug domain"/>
    <property type="match status" value="1"/>
</dbReference>
<dbReference type="Pfam" id="PF00577">
    <property type="entry name" value="Usher"/>
    <property type="match status" value="1"/>
</dbReference>
<keyword evidence="3" id="KW-1185">Reference proteome</keyword>
<dbReference type="Pfam" id="PF13953">
    <property type="entry name" value="PapC_C"/>
    <property type="match status" value="1"/>
</dbReference>
<dbReference type="InterPro" id="IPR043142">
    <property type="entry name" value="PapC-like_C_sf"/>
</dbReference>
<evidence type="ECO:0000313" key="3">
    <source>
        <dbReference type="Proteomes" id="UP001597124"/>
    </source>
</evidence>
<dbReference type="InterPro" id="IPR000015">
    <property type="entry name" value="Fimb_usher"/>
</dbReference>
<dbReference type="Gene3D" id="2.60.40.2070">
    <property type="match status" value="1"/>
</dbReference>
<dbReference type="InterPro" id="IPR042186">
    <property type="entry name" value="FimD_plug_dom"/>
</dbReference>
<organism evidence="2 3">
    <name type="scientific">Sphingosinicella xenopeptidilytica</name>
    <dbReference type="NCBI Taxonomy" id="364098"/>
    <lineage>
        <taxon>Bacteria</taxon>
        <taxon>Pseudomonadati</taxon>
        <taxon>Pseudomonadota</taxon>
        <taxon>Alphaproteobacteria</taxon>
        <taxon>Sphingomonadales</taxon>
        <taxon>Sphingosinicellaceae</taxon>
        <taxon>Sphingosinicella</taxon>
    </lineage>
</organism>
<comment type="caution">
    <text evidence="2">The sequence shown here is derived from an EMBL/GenBank/DDBJ whole genome shotgun (WGS) entry which is preliminary data.</text>
</comment>
<dbReference type="InterPro" id="IPR025949">
    <property type="entry name" value="PapC-like_C"/>
</dbReference>
<dbReference type="PANTHER" id="PTHR30451">
    <property type="entry name" value="OUTER MEMBRANE USHER PROTEIN"/>
    <property type="match status" value="1"/>
</dbReference>
<gene>
    <name evidence="2" type="ORF">ACFQ00_13460</name>
</gene>